<reference evidence="3" key="1">
    <citation type="journal article" date="2019" name="Plant Biotechnol. J.">
        <title>Genome sequencing of the Australian wild diploid species Gossypium australe highlights disease resistance and delayed gland morphogenesis.</title>
        <authorList>
            <person name="Cai Y."/>
            <person name="Cai X."/>
            <person name="Wang Q."/>
            <person name="Wang P."/>
            <person name="Zhang Y."/>
            <person name="Cai C."/>
            <person name="Xu Y."/>
            <person name="Wang K."/>
            <person name="Zhou Z."/>
            <person name="Wang C."/>
            <person name="Geng S."/>
            <person name="Li B."/>
            <person name="Dong Q."/>
            <person name="Hou Y."/>
            <person name="Wang H."/>
            <person name="Ai P."/>
            <person name="Liu Z."/>
            <person name="Yi F."/>
            <person name="Sun M."/>
            <person name="An G."/>
            <person name="Cheng J."/>
            <person name="Zhang Y."/>
            <person name="Shi Q."/>
            <person name="Xie Y."/>
            <person name="Shi X."/>
            <person name="Chang Y."/>
            <person name="Huang F."/>
            <person name="Chen Y."/>
            <person name="Hong S."/>
            <person name="Mi L."/>
            <person name="Sun Q."/>
            <person name="Zhang L."/>
            <person name="Zhou B."/>
            <person name="Peng R."/>
            <person name="Zhang X."/>
            <person name="Liu F."/>
        </authorList>
    </citation>
    <scope>NUCLEOTIDE SEQUENCE [LARGE SCALE GENOMIC DNA]</scope>
    <source>
        <strain evidence="3">cv. PA1801</strain>
    </source>
</reference>
<keyword evidence="2" id="KW-0418">Kinase</keyword>
<dbReference type="Proteomes" id="UP000325315">
    <property type="component" value="Unassembled WGS sequence"/>
</dbReference>
<proteinExistence type="predicted"/>
<keyword evidence="2" id="KW-0808">Transferase</keyword>
<dbReference type="OrthoDB" id="1002461at2759"/>
<comment type="caution">
    <text evidence="2">The sequence shown here is derived from an EMBL/GenBank/DDBJ whole genome shotgun (WGS) entry which is preliminary data.</text>
</comment>
<evidence type="ECO:0000313" key="2">
    <source>
        <dbReference type="EMBL" id="KAA3466355.1"/>
    </source>
</evidence>
<feature type="region of interest" description="Disordered" evidence="1">
    <location>
        <begin position="1"/>
        <end position="23"/>
    </location>
</feature>
<accession>A0A5B6VB12</accession>
<name>A0A5B6VB12_9ROSI</name>
<evidence type="ECO:0000256" key="1">
    <source>
        <dbReference type="SAM" id="MobiDB-lite"/>
    </source>
</evidence>
<keyword evidence="3" id="KW-1185">Reference proteome</keyword>
<protein>
    <submittedName>
        <fullName evidence="2">Serine/threonine-protein kinase atg1-like</fullName>
    </submittedName>
</protein>
<organism evidence="2 3">
    <name type="scientific">Gossypium australe</name>
    <dbReference type="NCBI Taxonomy" id="47621"/>
    <lineage>
        <taxon>Eukaryota</taxon>
        <taxon>Viridiplantae</taxon>
        <taxon>Streptophyta</taxon>
        <taxon>Embryophyta</taxon>
        <taxon>Tracheophyta</taxon>
        <taxon>Spermatophyta</taxon>
        <taxon>Magnoliopsida</taxon>
        <taxon>eudicotyledons</taxon>
        <taxon>Gunneridae</taxon>
        <taxon>Pentapetalae</taxon>
        <taxon>rosids</taxon>
        <taxon>malvids</taxon>
        <taxon>Malvales</taxon>
        <taxon>Malvaceae</taxon>
        <taxon>Malvoideae</taxon>
        <taxon>Gossypium</taxon>
    </lineage>
</organism>
<gene>
    <name evidence="2" type="ORF">EPI10_001452</name>
</gene>
<evidence type="ECO:0000313" key="3">
    <source>
        <dbReference type="Proteomes" id="UP000325315"/>
    </source>
</evidence>
<dbReference type="AlphaFoldDB" id="A0A5B6VB12"/>
<dbReference type="GO" id="GO:0016301">
    <property type="term" value="F:kinase activity"/>
    <property type="evidence" value="ECO:0007669"/>
    <property type="project" value="UniProtKB-KW"/>
</dbReference>
<dbReference type="EMBL" id="SMMG02000007">
    <property type="protein sequence ID" value="KAA3466355.1"/>
    <property type="molecule type" value="Genomic_DNA"/>
</dbReference>
<sequence>MQSRPSLPVGFNQQVQKPSQVESSKSLENLLKTYMAKNDAIIQSQATTLKNLENQMGQLASALPSDTENLRNLGKEHCKAVSLRIRKTLEPSVVKIEDDPTEA</sequence>